<evidence type="ECO:0000313" key="2">
    <source>
        <dbReference type="EMBL" id="KAK3041602.1"/>
    </source>
</evidence>
<gene>
    <name evidence="2" type="ORF">RJ639_000736</name>
</gene>
<sequence length="518" mass="60120">MAEEGKGKIEKFNGMNFQWWKMQVKEYLYQKDLYLPLVGEKPEEMIANEWTILDRKALATKIVISVSGLDREGYFVAFGEKQWKVTKGSMVVARENQRTTLWHHRLGHLSESGMRILHSKNPLPGMKNILLDFCEGCVYRKQKRVSFQKDGKERKIERLELVHSGVCGPTTLKSLGDDASRKTWIYAIKQKYDVYHTFKKWKVLVENETWNKVKCLKSDNGGEYRDGGFQEYCSRLIRTVKRTPQENGLAERMNRTIMERARSPANALNGGILEEEWSGKQVNYYFLRVFGCIAYAHSDKEERKKLDSKSQKCVFIGYGGDEYGYRLWDYEHNKIIRSRDVIFDESQLSKHMLQEHGIKKEDKEYMELDEPEDGQIPRIESPEVLDETTDTEIGAGDQQQVPETLNLRKSSRDGQLNLEKIEGNKNLADMVEKVYVAQAKAHCYDALMRGEEDEIIKLCREVEDGPLHIITAQNDTILHLASSSKRKHLVRKMTWEILYSTRQLMPRGVLLLTPRATC</sequence>
<dbReference type="PROSITE" id="PS50994">
    <property type="entry name" value="INTEGRASE"/>
    <property type="match status" value="1"/>
</dbReference>
<comment type="caution">
    <text evidence="2">The sequence shown here is derived from an EMBL/GenBank/DDBJ whole genome shotgun (WGS) entry which is preliminary data.</text>
</comment>
<dbReference type="InterPro" id="IPR025724">
    <property type="entry name" value="GAG-pre-integrase_dom"/>
</dbReference>
<reference evidence="2" key="1">
    <citation type="submission" date="2022-12" db="EMBL/GenBank/DDBJ databases">
        <title>Draft genome assemblies for two species of Escallonia (Escalloniales).</title>
        <authorList>
            <person name="Chanderbali A."/>
            <person name="Dervinis C."/>
            <person name="Anghel I."/>
            <person name="Soltis D."/>
            <person name="Soltis P."/>
            <person name="Zapata F."/>
        </authorList>
    </citation>
    <scope>NUCLEOTIDE SEQUENCE</scope>
    <source>
        <strain evidence="2">UCBG64.0493</strain>
        <tissue evidence="2">Leaf</tissue>
    </source>
</reference>
<accession>A0AA88X7W4</accession>
<dbReference type="InterPro" id="IPR057670">
    <property type="entry name" value="SH3_retrovirus"/>
</dbReference>
<dbReference type="Pfam" id="PF25597">
    <property type="entry name" value="SH3_retrovirus"/>
    <property type="match status" value="1"/>
</dbReference>
<name>A0AA88X7W4_9ASTE</name>
<keyword evidence="3" id="KW-1185">Reference proteome</keyword>
<evidence type="ECO:0000259" key="1">
    <source>
        <dbReference type="PROSITE" id="PS50994"/>
    </source>
</evidence>
<dbReference type="AlphaFoldDB" id="A0AA88X7W4"/>
<dbReference type="GO" id="GO:0015074">
    <property type="term" value="P:DNA integration"/>
    <property type="evidence" value="ECO:0007669"/>
    <property type="project" value="InterPro"/>
</dbReference>
<dbReference type="Proteomes" id="UP001188597">
    <property type="component" value="Unassembled WGS sequence"/>
</dbReference>
<feature type="domain" description="Integrase catalytic" evidence="1">
    <location>
        <begin position="139"/>
        <end position="259"/>
    </location>
</feature>
<dbReference type="InterPro" id="IPR001584">
    <property type="entry name" value="Integrase_cat-core"/>
</dbReference>
<dbReference type="PANTHER" id="PTHR42648:SF28">
    <property type="entry name" value="TRANSPOSON-ENCODED PROTEIN WITH RIBONUCLEASE H-LIKE AND RETROVIRUS ZINC FINGER-LIKE DOMAINS"/>
    <property type="match status" value="1"/>
</dbReference>
<dbReference type="Gene3D" id="3.30.420.10">
    <property type="entry name" value="Ribonuclease H-like superfamily/Ribonuclease H"/>
    <property type="match status" value="1"/>
</dbReference>
<dbReference type="InterPro" id="IPR036397">
    <property type="entry name" value="RNaseH_sf"/>
</dbReference>
<dbReference type="SUPFAM" id="SSF53098">
    <property type="entry name" value="Ribonuclease H-like"/>
    <property type="match status" value="1"/>
</dbReference>
<proteinExistence type="predicted"/>
<dbReference type="Pfam" id="PF13976">
    <property type="entry name" value="gag_pre-integrs"/>
    <property type="match status" value="1"/>
</dbReference>
<dbReference type="GO" id="GO:0003676">
    <property type="term" value="F:nucleic acid binding"/>
    <property type="evidence" value="ECO:0007669"/>
    <property type="project" value="InterPro"/>
</dbReference>
<dbReference type="EMBL" id="JAVXUP010000031">
    <property type="protein sequence ID" value="KAK3041602.1"/>
    <property type="molecule type" value="Genomic_DNA"/>
</dbReference>
<organism evidence="2 3">
    <name type="scientific">Escallonia herrerae</name>
    <dbReference type="NCBI Taxonomy" id="1293975"/>
    <lineage>
        <taxon>Eukaryota</taxon>
        <taxon>Viridiplantae</taxon>
        <taxon>Streptophyta</taxon>
        <taxon>Embryophyta</taxon>
        <taxon>Tracheophyta</taxon>
        <taxon>Spermatophyta</taxon>
        <taxon>Magnoliopsida</taxon>
        <taxon>eudicotyledons</taxon>
        <taxon>Gunneridae</taxon>
        <taxon>Pentapetalae</taxon>
        <taxon>asterids</taxon>
        <taxon>campanulids</taxon>
        <taxon>Escalloniales</taxon>
        <taxon>Escalloniaceae</taxon>
        <taxon>Escallonia</taxon>
    </lineage>
</organism>
<dbReference type="PANTHER" id="PTHR42648">
    <property type="entry name" value="TRANSPOSASE, PUTATIVE-RELATED"/>
    <property type="match status" value="1"/>
</dbReference>
<protein>
    <recommendedName>
        <fullName evidence="1">Integrase catalytic domain-containing protein</fullName>
    </recommendedName>
</protein>
<evidence type="ECO:0000313" key="3">
    <source>
        <dbReference type="Proteomes" id="UP001188597"/>
    </source>
</evidence>
<dbReference type="InterPro" id="IPR039537">
    <property type="entry name" value="Retrotran_Ty1/copia-like"/>
</dbReference>
<dbReference type="InterPro" id="IPR012337">
    <property type="entry name" value="RNaseH-like_sf"/>
</dbReference>